<evidence type="ECO:0000256" key="3">
    <source>
        <dbReference type="ARBA" id="ARBA00023004"/>
    </source>
</evidence>
<keyword evidence="2" id="KW-0479">Metal-binding</keyword>
<dbReference type="PANTHER" id="PTHR46458:SF6">
    <property type="entry name" value="GLOBIN FAMILY PROFILE DOMAIN-CONTAINING PROTEIN"/>
    <property type="match status" value="1"/>
</dbReference>
<feature type="domain" description="Globin" evidence="6">
    <location>
        <begin position="95"/>
        <end position="211"/>
    </location>
</feature>
<dbReference type="WBParaSite" id="PSU_v2.g18576.t1">
    <property type="protein sequence ID" value="PSU_v2.g18576.t1"/>
    <property type="gene ID" value="PSU_v2.g18576"/>
</dbReference>
<keyword evidence="4" id="KW-0813">Transport</keyword>
<dbReference type="GO" id="GO:0046872">
    <property type="term" value="F:metal ion binding"/>
    <property type="evidence" value="ECO:0007669"/>
    <property type="project" value="UniProtKB-KW"/>
</dbReference>
<evidence type="ECO:0000256" key="5">
    <source>
        <dbReference type="SAM" id="MobiDB-lite"/>
    </source>
</evidence>
<dbReference type="InterPro" id="IPR009050">
    <property type="entry name" value="Globin-like_sf"/>
</dbReference>
<accession>A0A914YE93</accession>
<name>A0A914YE93_9BILA</name>
<sequence>MFHTHESIDVPTHLLSEESSADDETNQSGIKRSKLAQDLTNKLLTKTLSNVSAISSSTGSKITDDALNLNYVPLAQAHWILLGKSKDQIGLCRSMFNYVIINYPHTRPMWQFVKDVNFENDEWKESLQKDNRFKHHCASVQTAIKIVMDHISDYHQMTKLLRDIGCHHFFYDAYEPHLELMHEGFIHALSATIMDSGMDEDLKNGWNQIWQILKKHIGQGIAIQRQNYMTECVTKAEISNVKAQWEKIIEEYGIKEAGEAVTKEAMIVCFFLFLFHTFKYKRKQ</sequence>
<dbReference type="PANTHER" id="PTHR46458">
    <property type="entry name" value="BLR2807 PROTEIN"/>
    <property type="match status" value="1"/>
</dbReference>
<evidence type="ECO:0000256" key="4">
    <source>
        <dbReference type="RuleBase" id="RU000356"/>
    </source>
</evidence>
<evidence type="ECO:0000256" key="1">
    <source>
        <dbReference type="ARBA" id="ARBA00022617"/>
    </source>
</evidence>
<dbReference type="InterPro" id="IPR012292">
    <property type="entry name" value="Globin/Proto"/>
</dbReference>
<evidence type="ECO:0000259" key="6">
    <source>
        <dbReference type="Pfam" id="PF00042"/>
    </source>
</evidence>
<dbReference type="GO" id="GO:0019825">
    <property type="term" value="F:oxygen binding"/>
    <property type="evidence" value="ECO:0007669"/>
    <property type="project" value="InterPro"/>
</dbReference>
<comment type="similarity">
    <text evidence="4">Belongs to the globin family.</text>
</comment>
<dbReference type="SUPFAM" id="SSF46458">
    <property type="entry name" value="Globin-like"/>
    <property type="match status" value="1"/>
</dbReference>
<organism evidence="7 8">
    <name type="scientific">Panagrolaimus superbus</name>
    <dbReference type="NCBI Taxonomy" id="310955"/>
    <lineage>
        <taxon>Eukaryota</taxon>
        <taxon>Metazoa</taxon>
        <taxon>Ecdysozoa</taxon>
        <taxon>Nematoda</taxon>
        <taxon>Chromadorea</taxon>
        <taxon>Rhabditida</taxon>
        <taxon>Tylenchina</taxon>
        <taxon>Panagrolaimomorpha</taxon>
        <taxon>Panagrolaimoidea</taxon>
        <taxon>Panagrolaimidae</taxon>
        <taxon>Panagrolaimus</taxon>
    </lineage>
</organism>
<dbReference type="InterPro" id="IPR050532">
    <property type="entry name" value="Globin-like_OT"/>
</dbReference>
<keyword evidence="1 4" id="KW-0349">Heme</keyword>
<dbReference type="GO" id="GO:0005344">
    <property type="term" value="F:oxygen carrier activity"/>
    <property type="evidence" value="ECO:0007669"/>
    <property type="project" value="UniProtKB-KW"/>
</dbReference>
<feature type="region of interest" description="Disordered" evidence="5">
    <location>
        <begin position="13"/>
        <end position="32"/>
    </location>
</feature>
<reference evidence="8" key="1">
    <citation type="submission" date="2022-11" db="UniProtKB">
        <authorList>
            <consortium name="WormBaseParasite"/>
        </authorList>
    </citation>
    <scope>IDENTIFICATION</scope>
</reference>
<dbReference type="AlphaFoldDB" id="A0A914YE93"/>
<keyword evidence="7" id="KW-1185">Reference proteome</keyword>
<evidence type="ECO:0000256" key="2">
    <source>
        <dbReference type="ARBA" id="ARBA00022723"/>
    </source>
</evidence>
<evidence type="ECO:0000313" key="8">
    <source>
        <dbReference type="WBParaSite" id="PSU_v2.g18576.t1"/>
    </source>
</evidence>
<proteinExistence type="inferred from homology"/>
<dbReference type="Proteomes" id="UP000887577">
    <property type="component" value="Unplaced"/>
</dbReference>
<evidence type="ECO:0000313" key="7">
    <source>
        <dbReference type="Proteomes" id="UP000887577"/>
    </source>
</evidence>
<dbReference type="Pfam" id="PF00042">
    <property type="entry name" value="Globin"/>
    <property type="match status" value="1"/>
</dbReference>
<dbReference type="InterPro" id="IPR044399">
    <property type="entry name" value="Mb-like_M"/>
</dbReference>
<dbReference type="Gene3D" id="1.10.490.10">
    <property type="entry name" value="Globins"/>
    <property type="match status" value="1"/>
</dbReference>
<dbReference type="CDD" id="cd01040">
    <property type="entry name" value="Mb-like"/>
    <property type="match status" value="1"/>
</dbReference>
<dbReference type="GO" id="GO:0020037">
    <property type="term" value="F:heme binding"/>
    <property type="evidence" value="ECO:0007669"/>
    <property type="project" value="InterPro"/>
</dbReference>
<keyword evidence="4" id="KW-0561">Oxygen transport</keyword>
<dbReference type="InterPro" id="IPR000971">
    <property type="entry name" value="Globin"/>
</dbReference>
<protein>
    <submittedName>
        <fullName evidence="8">Globin family profile domain-containing protein</fullName>
    </submittedName>
</protein>
<keyword evidence="3" id="KW-0408">Iron</keyword>